<feature type="compositionally biased region" description="Basic and acidic residues" evidence="1">
    <location>
        <begin position="69"/>
        <end position="80"/>
    </location>
</feature>
<protein>
    <submittedName>
        <fullName evidence="2">Uncharacterized protein</fullName>
    </submittedName>
</protein>
<feature type="compositionally biased region" description="Low complexity" evidence="1">
    <location>
        <begin position="44"/>
        <end position="65"/>
    </location>
</feature>
<dbReference type="EMBL" id="JAAAIN010000113">
    <property type="protein sequence ID" value="KAG0320113.1"/>
    <property type="molecule type" value="Genomic_DNA"/>
</dbReference>
<keyword evidence="3" id="KW-1185">Reference proteome</keyword>
<evidence type="ECO:0000313" key="3">
    <source>
        <dbReference type="Proteomes" id="UP000823405"/>
    </source>
</evidence>
<name>A0A9P6UUQ1_9FUNG</name>
<dbReference type="AlphaFoldDB" id="A0A9P6UUQ1"/>
<dbReference type="Proteomes" id="UP000823405">
    <property type="component" value="Unassembled WGS sequence"/>
</dbReference>
<proteinExistence type="predicted"/>
<reference evidence="2" key="1">
    <citation type="journal article" date="2020" name="Fungal Divers.">
        <title>Resolving the Mortierellaceae phylogeny through synthesis of multi-gene phylogenetics and phylogenomics.</title>
        <authorList>
            <person name="Vandepol N."/>
            <person name="Liber J."/>
            <person name="Desiro A."/>
            <person name="Na H."/>
            <person name="Kennedy M."/>
            <person name="Barry K."/>
            <person name="Grigoriev I.V."/>
            <person name="Miller A.N."/>
            <person name="O'Donnell K."/>
            <person name="Stajich J.E."/>
            <person name="Bonito G."/>
        </authorList>
    </citation>
    <scope>NUCLEOTIDE SEQUENCE</scope>
    <source>
        <strain evidence="2">NVP60</strain>
    </source>
</reference>
<evidence type="ECO:0000256" key="1">
    <source>
        <dbReference type="SAM" id="MobiDB-lite"/>
    </source>
</evidence>
<gene>
    <name evidence="2" type="ORF">BGZ97_000692</name>
</gene>
<accession>A0A9P6UUQ1</accession>
<comment type="caution">
    <text evidence="2">The sequence shown here is derived from an EMBL/GenBank/DDBJ whole genome shotgun (WGS) entry which is preliminary data.</text>
</comment>
<feature type="compositionally biased region" description="Basic residues" evidence="1">
    <location>
        <begin position="83"/>
        <end position="95"/>
    </location>
</feature>
<dbReference type="OrthoDB" id="2429970at2759"/>
<evidence type="ECO:0000313" key="2">
    <source>
        <dbReference type="EMBL" id="KAG0320113.1"/>
    </source>
</evidence>
<feature type="region of interest" description="Disordered" evidence="1">
    <location>
        <begin position="27"/>
        <end position="95"/>
    </location>
</feature>
<sequence>MTSTPSSCTVTAALTIAEQDIFATSAEWDTPQSHAAESIRHESSTSATEAAQQQSESESEFASQSINGDAEHDISQDRQFQKFLRRFGGNRKSRS</sequence>
<organism evidence="2 3">
    <name type="scientific">Linnemannia gamsii</name>
    <dbReference type="NCBI Taxonomy" id="64522"/>
    <lineage>
        <taxon>Eukaryota</taxon>
        <taxon>Fungi</taxon>
        <taxon>Fungi incertae sedis</taxon>
        <taxon>Mucoromycota</taxon>
        <taxon>Mortierellomycotina</taxon>
        <taxon>Mortierellomycetes</taxon>
        <taxon>Mortierellales</taxon>
        <taxon>Mortierellaceae</taxon>
        <taxon>Linnemannia</taxon>
    </lineage>
</organism>